<dbReference type="AlphaFoldDB" id="A0A645B1Z2"/>
<organism evidence="1">
    <name type="scientific">bioreactor metagenome</name>
    <dbReference type="NCBI Taxonomy" id="1076179"/>
    <lineage>
        <taxon>unclassified sequences</taxon>
        <taxon>metagenomes</taxon>
        <taxon>ecological metagenomes</taxon>
    </lineage>
</organism>
<dbReference type="AntiFam" id="ANF00075">
    <property type="entry name" value="Shadow ORF (opposite prpE)"/>
</dbReference>
<sequence length="253" mass="27299">MLAAQRRPVTVATGAHVGRSQTAIHQQHGLRLVGGQLDGLVQQRLVGHDLAAARARVGRHDHGRLGILDARGQRGRRKTAEHHRVDGANARAGQHGKCGFGDHRHVDQHAITLLDAQRLQAGSHALHFLVQFGVAIGALGVGFGGDGDQRVLVGTLGQMAVHRVVAQIGGATHEPARERRVAVVADLLGLGLPFDELGLFGPEGIAIFNRAAMEFRKTRHWNSLLIRPTGLPNWSGKPADFIMSKRVFVKLTF</sequence>
<proteinExistence type="predicted"/>
<comment type="caution">
    <text evidence="1">The sequence shown here is derived from an EMBL/GenBank/DDBJ whole genome shotgun (WGS) entry which is preliminary data.</text>
</comment>
<name>A0A645B1Z2_9ZZZZ</name>
<gene>
    <name evidence="1" type="ORF">SDC9_106261</name>
</gene>
<reference evidence="1" key="1">
    <citation type="submission" date="2019-08" db="EMBL/GenBank/DDBJ databases">
        <authorList>
            <person name="Kucharzyk K."/>
            <person name="Murdoch R.W."/>
            <person name="Higgins S."/>
            <person name="Loffler F."/>
        </authorList>
    </citation>
    <scope>NUCLEOTIDE SEQUENCE</scope>
</reference>
<dbReference type="EMBL" id="VSSQ01017282">
    <property type="protein sequence ID" value="MPM59419.1"/>
    <property type="molecule type" value="Genomic_DNA"/>
</dbReference>
<accession>A0A645B1Z2</accession>
<protein>
    <submittedName>
        <fullName evidence="1">Uncharacterized protein</fullName>
    </submittedName>
</protein>
<evidence type="ECO:0000313" key="1">
    <source>
        <dbReference type="EMBL" id="MPM59419.1"/>
    </source>
</evidence>